<evidence type="ECO:0000313" key="1">
    <source>
        <dbReference type="EMBL" id="QSQ11688.1"/>
    </source>
</evidence>
<dbReference type="RefSeq" id="WP_206713432.1">
    <property type="nucleotide sequence ID" value="NZ_CP071091.1"/>
</dbReference>
<dbReference type="NCBIfam" id="TIGR02265">
    <property type="entry name" value="Mxa_TIGR02265"/>
    <property type="match status" value="1"/>
</dbReference>
<dbReference type="InterPro" id="IPR011751">
    <property type="entry name" value="Mxa_paralog_2265"/>
</dbReference>
<keyword evidence="2" id="KW-1185">Reference proteome</keyword>
<proteinExistence type="predicted"/>
<accession>A0ABX7MZA2</accession>
<evidence type="ECO:0000313" key="2">
    <source>
        <dbReference type="Proteomes" id="UP000663090"/>
    </source>
</evidence>
<organism evidence="1 2">
    <name type="scientific">Myxococcus landrumensis</name>
    <dbReference type="NCBI Taxonomy" id="2813577"/>
    <lineage>
        <taxon>Bacteria</taxon>
        <taxon>Pseudomonadati</taxon>
        <taxon>Myxococcota</taxon>
        <taxon>Myxococcia</taxon>
        <taxon>Myxococcales</taxon>
        <taxon>Cystobacterineae</taxon>
        <taxon>Myxococcaceae</taxon>
        <taxon>Myxococcus</taxon>
    </lineage>
</organism>
<gene>
    <name evidence="1" type="ORF">JY572_25225</name>
</gene>
<reference evidence="1 2" key="1">
    <citation type="submission" date="2021-02" db="EMBL/GenBank/DDBJ databases">
        <title>De Novo genome assembly of isolated myxobacteria.</title>
        <authorList>
            <person name="Stevens D.C."/>
        </authorList>
    </citation>
    <scope>NUCLEOTIDE SEQUENCE [LARGE SCALE GENOMIC DNA]</scope>
    <source>
        <strain evidence="1 2">SCHIC003</strain>
    </source>
</reference>
<protein>
    <submittedName>
        <fullName evidence="1">DUF2378 family protein</fullName>
    </submittedName>
</protein>
<dbReference type="Proteomes" id="UP000663090">
    <property type="component" value="Chromosome"/>
</dbReference>
<name>A0ABX7MZA2_9BACT</name>
<dbReference type="Pfam" id="PF09536">
    <property type="entry name" value="DUF2378"/>
    <property type="match status" value="1"/>
</dbReference>
<dbReference type="EMBL" id="CP071091">
    <property type="protein sequence ID" value="QSQ11688.1"/>
    <property type="molecule type" value="Genomic_DNA"/>
</dbReference>
<sequence length="184" mass="20346">METLEPKLVQGVTIQGLFDIALKERLSEGAWRALSAGGLDRSRPIRPTYPVATWLRWQNIVLRDLWPDAPLDEAWRRLGHTVMEGLLATVLGRMLGVGARALGPQFTLAKLDHAFPGTGNYIRSHVKPVAPCRAELWLSDLNDRPTYYVGVLEAVLLLAGATAPRCTLLCREGDSGTYLLEWSA</sequence>